<gene>
    <name evidence="5" type="ORF">UU67_C0011G0014</name>
</gene>
<dbReference type="Proteomes" id="UP000034753">
    <property type="component" value="Unassembled WGS sequence"/>
</dbReference>
<organism evidence="5 6">
    <name type="scientific">Candidatus Daviesbacteria bacterium GW2011_GWB1_41_5</name>
    <dbReference type="NCBI Taxonomy" id="1618429"/>
    <lineage>
        <taxon>Bacteria</taxon>
        <taxon>Candidatus Daviesiibacteriota</taxon>
    </lineage>
</organism>
<evidence type="ECO:0000256" key="2">
    <source>
        <dbReference type="ARBA" id="ARBA00022670"/>
    </source>
</evidence>
<evidence type="ECO:0008006" key="7">
    <source>
        <dbReference type="Google" id="ProtNLM"/>
    </source>
</evidence>
<protein>
    <recommendedName>
        <fullName evidence="7">Peptidase E</fullName>
    </recommendedName>
</protein>
<sequence>MKRIVLFSQPGGMKFQEILDAIFPSEINNNIFAYMPSDGSNSPQMYTDFWKDIADKYGAEFRFIDNTKENAVDEAKKLLESNILLITGGNTFGLLNYLRKSGLDNVIKKFVEKDEFVLSGFSAGAIVLSPTIKSAEIPTGNDPTDMIDENKVGLKDLTGLNIIDFEVFPHFDEILDRKTLEEYREQTPNEVREINNDEYIVLGS</sequence>
<dbReference type="Gene3D" id="3.40.50.880">
    <property type="match status" value="1"/>
</dbReference>
<dbReference type="GO" id="GO:0006508">
    <property type="term" value="P:proteolysis"/>
    <property type="evidence" value="ECO:0007669"/>
    <property type="project" value="UniProtKB-KW"/>
</dbReference>
<dbReference type="GO" id="GO:0008236">
    <property type="term" value="F:serine-type peptidase activity"/>
    <property type="evidence" value="ECO:0007669"/>
    <property type="project" value="UniProtKB-KW"/>
</dbReference>
<reference evidence="5 6" key="1">
    <citation type="journal article" date="2015" name="Nature">
        <title>rRNA introns, odd ribosomes, and small enigmatic genomes across a large radiation of phyla.</title>
        <authorList>
            <person name="Brown C.T."/>
            <person name="Hug L.A."/>
            <person name="Thomas B.C."/>
            <person name="Sharon I."/>
            <person name="Castelle C.J."/>
            <person name="Singh A."/>
            <person name="Wilkins M.J."/>
            <person name="Williams K.H."/>
            <person name="Banfield J.F."/>
        </authorList>
    </citation>
    <scope>NUCLEOTIDE SEQUENCE [LARGE SCALE GENOMIC DNA]</scope>
</reference>
<evidence type="ECO:0000313" key="6">
    <source>
        <dbReference type="Proteomes" id="UP000034753"/>
    </source>
</evidence>
<proteinExistence type="inferred from homology"/>
<dbReference type="CDD" id="cd03129">
    <property type="entry name" value="GAT1_Peptidase_E_like"/>
    <property type="match status" value="1"/>
</dbReference>
<evidence type="ECO:0000256" key="4">
    <source>
        <dbReference type="ARBA" id="ARBA00022825"/>
    </source>
</evidence>
<dbReference type="SUPFAM" id="SSF52317">
    <property type="entry name" value="Class I glutamine amidotransferase-like"/>
    <property type="match status" value="1"/>
</dbReference>
<keyword evidence="3" id="KW-0378">Hydrolase</keyword>
<name>A0A0G0WMF2_9BACT</name>
<keyword evidence="4" id="KW-0720">Serine protease</keyword>
<dbReference type="InterPro" id="IPR029062">
    <property type="entry name" value="Class_I_gatase-like"/>
</dbReference>
<dbReference type="PANTHER" id="PTHR20842">
    <property type="entry name" value="PROTEASE S51 ALPHA-ASPARTYL DIPEPTIDASE"/>
    <property type="match status" value="1"/>
</dbReference>
<comment type="similarity">
    <text evidence="1">Belongs to the peptidase S51 family.</text>
</comment>
<accession>A0A0G0WMF2</accession>
<dbReference type="PANTHER" id="PTHR20842:SF0">
    <property type="entry name" value="ALPHA-ASPARTYL DIPEPTIDASE"/>
    <property type="match status" value="1"/>
</dbReference>
<dbReference type="AlphaFoldDB" id="A0A0G0WMF2"/>
<dbReference type="InterPro" id="IPR005320">
    <property type="entry name" value="Peptidase_S51"/>
</dbReference>
<comment type="caution">
    <text evidence="5">The sequence shown here is derived from an EMBL/GenBank/DDBJ whole genome shotgun (WGS) entry which is preliminary data.</text>
</comment>
<keyword evidence="2" id="KW-0645">Protease</keyword>
<evidence type="ECO:0000256" key="3">
    <source>
        <dbReference type="ARBA" id="ARBA00022801"/>
    </source>
</evidence>
<evidence type="ECO:0000256" key="1">
    <source>
        <dbReference type="ARBA" id="ARBA00006534"/>
    </source>
</evidence>
<dbReference type="EMBL" id="LCBN01000011">
    <property type="protein sequence ID" value="KKS13975.1"/>
    <property type="molecule type" value="Genomic_DNA"/>
</dbReference>
<evidence type="ECO:0000313" key="5">
    <source>
        <dbReference type="EMBL" id="KKS13975.1"/>
    </source>
</evidence>
<dbReference type="Pfam" id="PF03575">
    <property type="entry name" value="Peptidase_S51"/>
    <property type="match status" value="1"/>
</dbReference>